<dbReference type="Gene3D" id="3.30.1340.30">
    <property type="match status" value="1"/>
</dbReference>
<keyword evidence="3" id="KW-1185">Reference proteome</keyword>
<evidence type="ECO:0000313" key="2">
    <source>
        <dbReference type="EMBL" id="QDT36397.1"/>
    </source>
</evidence>
<dbReference type="InterPro" id="IPR007055">
    <property type="entry name" value="BON_dom"/>
</dbReference>
<dbReference type="RefSeq" id="WP_145362604.1">
    <property type="nucleotide sequence ID" value="NZ_CP036268.1"/>
</dbReference>
<name>A0A517QXR6_9PLAN</name>
<dbReference type="PROSITE" id="PS50914">
    <property type="entry name" value="BON"/>
    <property type="match status" value="1"/>
</dbReference>
<dbReference type="AlphaFoldDB" id="A0A517QXR6"/>
<evidence type="ECO:0000313" key="3">
    <source>
        <dbReference type="Proteomes" id="UP000317318"/>
    </source>
</evidence>
<organism evidence="2 3">
    <name type="scientific">Stratiformator vulcanicus</name>
    <dbReference type="NCBI Taxonomy" id="2527980"/>
    <lineage>
        <taxon>Bacteria</taxon>
        <taxon>Pseudomonadati</taxon>
        <taxon>Planctomycetota</taxon>
        <taxon>Planctomycetia</taxon>
        <taxon>Planctomycetales</taxon>
        <taxon>Planctomycetaceae</taxon>
        <taxon>Stratiformator</taxon>
    </lineage>
</organism>
<dbReference type="KEGG" id="svp:Pan189_07530"/>
<gene>
    <name evidence="2" type="ORF">Pan189_07530</name>
</gene>
<dbReference type="EMBL" id="CP036268">
    <property type="protein sequence ID" value="QDT36397.1"/>
    <property type="molecule type" value="Genomic_DNA"/>
</dbReference>
<dbReference type="Pfam" id="PF04972">
    <property type="entry name" value="BON"/>
    <property type="match status" value="1"/>
</dbReference>
<reference evidence="2 3" key="1">
    <citation type="submission" date="2019-02" db="EMBL/GenBank/DDBJ databases">
        <title>Deep-cultivation of Planctomycetes and their phenomic and genomic characterization uncovers novel biology.</title>
        <authorList>
            <person name="Wiegand S."/>
            <person name="Jogler M."/>
            <person name="Boedeker C."/>
            <person name="Pinto D."/>
            <person name="Vollmers J."/>
            <person name="Rivas-Marin E."/>
            <person name="Kohn T."/>
            <person name="Peeters S.H."/>
            <person name="Heuer A."/>
            <person name="Rast P."/>
            <person name="Oberbeckmann S."/>
            <person name="Bunk B."/>
            <person name="Jeske O."/>
            <person name="Meyerdierks A."/>
            <person name="Storesund J.E."/>
            <person name="Kallscheuer N."/>
            <person name="Luecker S."/>
            <person name="Lage O.M."/>
            <person name="Pohl T."/>
            <person name="Merkel B.J."/>
            <person name="Hornburger P."/>
            <person name="Mueller R.-W."/>
            <person name="Bruemmer F."/>
            <person name="Labrenz M."/>
            <person name="Spormann A.M."/>
            <person name="Op den Camp H."/>
            <person name="Overmann J."/>
            <person name="Amann R."/>
            <person name="Jetten M.S.M."/>
            <person name="Mascher T."/>
            <person name="Medema M.H."/>
            <person name="Devos D.P."/>
            <person name="Kaster A.-K."/>
            <person name="Ovreas L."/>
            <person name="Rohde M."/>
            <person name="Galperin M.Y."/>
            <person name="Jogler C."/>
        </authorList>
    </citation>
    <scope>NUCLEOTIDE SEQUENCE [LARGE SCALE GENOMIC DNA]</scope>
    <source>
        <strain evidence="2 3">Pan189</strain>
    </source>
</reference>
<proteinExistence type="predicted"/>
<dbReference type="Proteomes" id="UP000317318">
    <property type="component" value="Chromosome"/>
</dbReference>
<accession>A0A517QXR6</accession>
<dbReference type="OrthoDB" id="214050at2"/>
<feature type="domain" description="BON" evidence="1">
    <location>
        <begin position="9"/>
        <end position="77"/>
    </location>
</feature>
<protein>
    <submittedName>
        <fullName evidence="2">BON domain protein</fullName>
    </submittedName>
</protein>
<evidence type="ECO:0000259" key="1">
    <source>
        <dbReference type="PROSITE" id="PS50914"/>
    </source>
</evidence>
<sequence>MPPQYETHQRHTLRDLVQSTLERNPHLARRRLRVDQTDDRLVLSGNVDSFYHKQVAQESIRAASGGLRIVNDLTVAD</sequence>